<dbReference type="SUPFAM" id="SSF53187">
    <property type="entry name" value="Zn-dependent exopeptidases"/>
    <property type="match status" value="1"/>
</dbReference>
<accession>A0AAJ8WB11</accession>
<dbReference type="GO" id="GO:0016805">
    <property type="term" value="F:dipeptidase activity"/>
    <property type="evidence" value="ECO:0007669"/>
    <property type="project" value="TreeGrafter"/>
</dbReference>
<protein>
    <submittedName>
        <fullName evidence="1">M20 family metallo-hydrolase</fullName>
    </submittedName>
</protein>
<dbReference type="Gene3D" id="3.30.70.360">
    <property type="match status" value="1"/>
</dbReference>
<dbReference type="EMBL" id="OV040584">
    <property type="protein sequence ID" value="CAH0448629.1"/>
    <property type="molecule type" value="Genomic_DNA"/>
</dbReference>
<evidence type="ECO:0000313" key="1">
    <source>
        <dbReference type="EMBL" id="CAH0448629.1"/>
    </source>
</evidence>
<dbReference type="InterPro" id="IPR052030">
    <property type="entry name" value="Peptidase_M20/M20A_hydrolases"/>
</dbReference>
<gene>
    <name evidence="1" type="ORF">KRLU271_LOCUS385</name>
</gene>
<dbReference type="Proteomes" id="UP000837924">
    <property type="component" value="Chromosome"/>
</dbReference>
<name>A0AAJ8WB11_HAEIF</name>
<dbReference type="InterPro" id="IPR036264">
    <property type="entry name" value="Bact_exopeptidase_dim_dom"/>
</dbReference>
<dbReference type="GO" id="GO:0046657">
    <property type="term" value="P:folic acid catabolic process"/>
    <property type="evidence" value="ECO:0007669"/>
    <property type="project" value="TreeGrafter"/>
</dbReference>
<dbReference type="SUPFAM" id="SSF55031">
    <property type="entry name" value="Bacterial exopeptidase dimerisation domain"/>
    <property type="match status" value="1"/>
</dbReference>
<dbReference type="Gene3D" id="3.40.630.10">
    <property type="entry name" value="Zn peptidases"/>
    <property type="match status" value="1"/>
</dbReference>
<organism evidence="1 2">
    <name type="scientific">Haemophilus influenzae</name>
    <dbReference type="NCBI Taxonomy" id="727"/>
    <lineage>
        <taxon>Bacteria</taxon>
        <taxon>Pseudomonadati</taxon>
        <taxon>Pseudomonadota</taxon>
        <taxon>Gammaproteobacteria</taxon>
        <taxon>Pasteurellales</taxon>
        <taxon>Pasteurellaceae</taxon>
        <taxon>Haemophilus</taxon>
    </lineage>
</organism>
<reference evidence="2" key="1">
    <citation type="submission" date="2021-11" db="EMBL/GenBank/DDBJ databases">
        <authorList>
            <person name="Riesbeck K."/>
        </authorList>
    </citation>
    <scope>NUCLEOTIDE SEQUENCE [LARGE SCALE GENOMIC DNA]</scope>
</reference>
<dbReference type="PANTHER" id="PTHR30575:SF3">
    <property type="entry name" value="PEPTIDASE M20 DIMERISATION DOMAIN-CONTAINING PROTEIN"/>
    <property type="match status" value="1"/>
</dbReference>
<dbReference type="PANTHER" id="PTHR30575">
    <property type="entry name" value="PEPTIDASE M20"/>
    <property type="match status" value="1"/>
</dbReference>
<dbReference type="GO" id="GO:0005737">
    <property type="term" value="C:cytoplasm"/>
    <property type="evidence" value="ECO:0007669"/>
    <property type="project" value="TreeGrafter"/>
</dbReference>
<dbReference type="FunFam" id="3.40.630.10:FF:000080">
    <property type="entry name" value="p-aminobenzoyl-glutamate hydrolase subunit A"/>
    <property type="match status" value="1"/>
</dbReference>
<proteinExistence type="predicted"/>
<sequence>MTRINVGVLKAGEGRNVIPSSAELQLEVRGENKAINEYMTEQVMQIAKGISISFDVAYETEIVGEAVDMNNDVELIKLIEEISLEQPQINNVNSDYAFNASEDATILGRRVQEHGGKAIYFILGADRTAGHHEAEFDFDENQLLTGVNIYTSLVQKLLA</sequence>
<dbReference type="GO" id="GO:0071713">
    <property type="term" value="F:para-aminobenzoyl-glutamate hydrolase activity"/>
    <property type="evidence" value="ECO:0007669"/>
    <property type="project" value="TreeGrafter"/>
</dbReference>
<evidence type="ECO:0000313" key="2">
    <source>
        <dbReference type="Proteomes" id="UP000837924"/>
    </source>
</evidence>
<dbReference type="AlphaFoldDB" id="A0AAJ8WB11"/>